<evidence type="ECO:0000256" key="4">
    <source>
        <dbReference type="ARBA" id="ARBA00023235"/>
    </source>
</evidence>
<gene>
    <name evidence="8" type="ORF">Cvel_1343</name>
</gene>
<dbReference type="FunFam" id="3.10.50.40:FF:000006">
    <property type="entry name" value="Peptidyl-prolyl cis-trans isomerase"/>
    <property type="match status" value="1"/>
</dbReference>
<dbReference type="EC" id="5.2.1.8" evidence="2 5"/>
<feature type="compositionally biased region" description="Polar residues" evidence="6">
    <location>
        <begin position="1"/>
        <end position="14"/>
    </location>
</feature>
<keyword evidence="3 5" id="KW-0697">Rotamase</keyword>
<dbReference type="InterPro" id="IPR046357">
    <property type="entry name" value="PPIase_dom_sf"/>
</dbReference>
<keyword evidence="4 5" id="KW-0413">Isomerase</keyword>
<feature type="region of interest" description="Disordered" evidence="6">
    <location>
        <begin position="1"/>
        <end position="25"/>
    </location>
</feature>
<dbReference type="GO" id="GO:0003755">
    <property type="term" value="F:peptidyl-prolyl cis-trans isomerase activity"/>
    <property type="evidence" value="ECO:0007669"/>
    <property type="project" value="UniProtKB-KW"/>
</dbReference>
<sequence>MQTTGSGIQYQVTKQGDGGAKPPKGTKVKAHYTGWLKGFNDGPAFDSSRTKGRFFEFQAGVGQVIPGWDEMICDMTKGEARNIILPPNMAYGSRGAGGVIPPNATLYFEMELVDF</sequence>
<dbReference type="Pfam" id="PF00254">
    <property type="entry name" value="FKBP_C"/>
    <property type="match status" value="1"/>
</dbReference>
<proteinExistence type="predicted"/>
<dbReference type="EMBL" id="CDMZ01003827">
    <property type="protein sequence ID" value="CEM47737.1"/>
    <property type="molecule type" value="Genomic_DNA"/>
</dbReference>
<organism evidence="8">
    <name type="scientific">Chromera velia CCMP2878</name>
    <dbReference type="NCBI Taxonomy" id="1169474"/>
    <lineage>
        <taxon>Eukaryota</taxon>
        <taxon>Sar</taxon>
        <taxon>Alveolata</taxon>
        <taxon>Colpodellida</taxon>
        <taxon>Chromeraceae</taxon>
        <taxon>Chromera</taxon>
    </lineage>
</organism>
<accession>A0A0G4HTK3</accession>
<protein>
    <recommendedName>
        <fullName evidence="2 5">peptidylprolyl isomerase</fullName>
        <ecNumber evidence="2 5">5.2.1.8</ecNumber>
    </recommendedName>
</protein>
<evidence type="ECO:0000256" key="6">
    <source>
        <dbReference type="SAM" id="MobiDB-lite"/>
    </source>
</evidence>
<dbReference type="PANTHER" id="PTHR43811">
    <property type="entry name" value="FKBP-TYPE PEPTIDYL-PROLYL CIS-TRANS ISOMERASE FKPA"/>
    <property type="match status" value="1"/>
</dbReference>
<evidence type="ECO:0000259" key="7">
    <source>
        <dbReference type="PROSITE" id="PS50059"/>
    </source>
</evidence>
<feature type="domain" description="PPIase FKBP-type" evidence="7">
    <location>
        <begin position="25"/>
        <end position="115"/>
    </location>
</feature>
<evidence type="ECO:0000313" key="8">
    <source>
        <dbReference type="EMBL" id="CEM47737.1"/>
    </source>
</evidence>
<dbReference type="AlphaFoldDB" id="A0A0G4HTK3"/>
<dbReference type="SUPFAM" id="SSF54534">
    <property type="entry name" value="FKBP-like"/>
    <property type="match status" value="1"/>
</dbReference>
<dbReference type="VEuPathDB" id="CryptoDB:Cvel_1343"/>
<name>A0A0G4HTK3_9ALVE</name>
<dbReference type="InterPro" id="IPR001179">
    <property type="entry name" value="PPIase_FKBP_dom"/>
</dbReference>
<evidence type="ECO:0000256" key="5">
    <source>
        <dbReference type="PROSITE-ProRule" id="PRU00277"/>
    </source>
</evidence>
<comment type="catalytic activity">
    <reaction evidence="1 5">
        <text>[protein]-peptidylproline (omega=180) = [protein]-peptidylproline (omega=0)</text>
        <dbReference type="Rhea" id="RHEA:16237"/>
        <dbReference type="Rhea" id="RHEA-COMP:10747"/>
        <dbReference type="Rhea" id="RHEA-COMP:10748"/>
        <dbReference type="ChEBI" id="CHEBI:83833"/>
        <dbReference type="ChEBI" id="CHEBI:83834"/>
        <dbReference type="EC" id="5.2.1.8"/>
    </reaction>
</comment>
<evidence type="ECO:0000256" key="3">
    <source>
        <dbReference type="ARBA" id="ARBA00023110"/>
    </source>
</evidence>
<dbReference type="PhylomeDB" id="A0A0G4HTK3"/>
<evidence type="ECO:0000256" key="1">
    <source>
        <dbReference type="ARBA" id="ARBA00000971"/>
    </source>
</evidence>
<reference evidence="8" key="1">
    <citation type="submission" date="2014-11" db="EMBL/GenBank/DDBJ databases">
        <authorList>
            <person name="Otto D Thomas"/>
            <person name="Naeem Raeece"/>
        </authorList>
    </citation>
    <scope>NUCLEOTIDE SEQUENCE</scope>
</reference>
<dbReference type="PROSITE" id="PS50059">
    <property type="entry name" value="FKBP_PPIASE"/>
    <property type="match status" value="1"/>
</dbReference>
<evidence type="ECO:0000256" key="2">
    <source>
        <dbReference type="ARBA" id="ARBA00013194"/>
    </source>
</evidence>
<dbReference type="PANTHER" id="PTHR43811:SF19">
    <property type="entry name" value="39 KDA FK506-BINDING NUCLEAR PROTEIN"/>
    <property type="match status" value="1"/>
</dbReference>
<dbReference type="Gene3D" id="3.10.50.40">
    <property type="match status" value="1"/>
</dbReference>